<feature type="transmembrane region" description="Helical" evidence="2">
    <location>
        <begin position="14"/>
        <end position="31"/>
    </location>
</feature>
<evidence type="ECO:0000256" key="1">
    <source>
        <dbReference type="SAM" id="MobiDB-lite"/>
    </source>
</evidence>
<evidence type="ECO:0000256" key="2">
    <source>
        <dbReference type="SAM" id="Phobius"/>
    </source>
</evidence>
<reference evidence="3" key="1">
    <citation type="submission" date="2021-01" db="EMBL/GenBank/DDBJ databases">
        <authorList>
            <person name="Li R."/>
            <person name="Bekaert M."/>
        </authorList>
    </citation>
    <scope>NUCLEOTIDE SEQUENCE</scope>
    <source>
        <strain evidence="3">Farmed</strain>
    </source>
</reference>
<feature type="compositionally biased region" description="Polar residues" evidence="1">
    <location>
        <begin position="83"/>
        <end position="96"/>
    </location>
</feature>
<name>A0A812CXH7_ACAPH</name>
<sequence>MSSLGGPARKTDGMFVYCTIHFFFFDSLLVLRRTDKHLTIKSANTTDTVAIDRSNLEKRQYDANPAPRITNSTPAHPAHAAPQTSDDTPATPVQQTRSGKVCLFPQQMIYLCLSPSRMFSPFPTLSRQPRRGSRGPPGLGRARMTIFSRTTNPFLPSIRVIGISNTLFHLDRSAMSEQRKPKSDLLEVRHSVFCFFFSFLLLPSLFLSDQYSLKTRVLSGLTRSRLDKTNATISPLSDGRGNSHGSILVTAPV</sequence>
<protein>
    <submittedName>
        <fullName evidence="3">Uncharacterized protein</fullName>
    </submittedName>
</protein>
<dbReference type="EMBL" id="CAHIKZ030002353">
    <property type="protein sequence ID" value="CAE1285704.1"/>
    <property type="molecule type" value="Genomic_DNA"/>
</dbReference>
<dbReference type="AlphaFoldDB" id="A0A812CXH7"/>
<feature type="region of interest" description="Disordered" evidence="1">
    <location>
        <begin position="54"/>
        <end position="96"/>
    </location>
</feature>
<accession>A0A812CXH7</accession>
<dbReference type="OrthoDB" id="10053156at2759"/>
<keyword evidence="2" id="KW-0812">Transmembrane</keyword>
<proteinExistence type="predicted"/>
<evidence type="ECO:0000313" key="3">
    <source>
        <dbReference type="EMBL" id="CAE1285704.1"/>
    </source>
</evidence>
<dbReference type="Proteomes" id="UP000597762">
    <property type="component" value="Unassembled WGS sequence"/>
</dbReference>
<keyword evidence="2" id="KW-0472">Membrane</keyword>
<feature type="region of interest" description="Disordered" evidence="1">
    <location>
        <begin position="123"/>
        <end position="142"/>
    </location>
</feature>
<evidence type="ECO:0000313" key="4">
    <source>
        <dbReference type="Proteomes" id="UP000597762"/>
    </source>
</evidence>
<organism evidence="3 4">
    <name type="scientific">Acanthosepion pharaonis</name>
    <name type="common">Pharaoh cuttlefish</name>
    <name type="synonym">Sepia pharaonis</name>
    <dbReference type="NCBI Taxonomy" id="158019"/>
    <lineage>
        <taxon>Eukaryota</taxon>
        <taxon>Metazoa</taxon>
        <taxon>Spiralia</taxon>
        <taxon>Lophotrochozoa</taxon>
        <taxon>Mollusca</taxon>
        <taxon>Cephalopoda</taxon>
        <taxon>Coleoidea</taxon>
        <taxon>Decapodiformes</taxon>
        <taxon>Sepiida</taxon>
        <taxon>Sepiina</taxon>
        <taxon>Sepiidae</taxon>
        <taxon>Acanthosepion</taxon>
    </lineage>
</organism>
<keyword evidence="2" id="KW-1133">Transmembrane helix</keyword>
<keyword evidence="4" id="KW-1185">Reference proteome</keyword>
<gene>
    <name evidence="3" type="ORF">SPHA_45568</name>
</gene>
<feature type="transmembrane region" description="Helical" evidence="2">
    <location>
        <begin position="190"/>
        <end position="208"/>
    </location>
</feature>
<comment type="caution">
    <text evidence="3">The sequence shown here is derived from an EMBL/GenBank/DDBJ whole genome shotgun (WGS) entry which is preliminary data.</text>
</comment>